<keyword evidence="3" id="KW-1185">Reference proteome</keyword>
<reference evidence="2 3" key="1">
    <citation type="submission" date="2019-05" db="EMBL/GenBank/DDBJ databases">
        <title>Another draft genome of Portunus trituberculatus and its Hox gene families provides insights of decapod evolution.</title>
        <authorList>
            <person name="Jeong J.-H."/>
            <person name="Song I."/>
            <person name="Kim S."/>
            <person name="Choi T."/>
            <person name="Kim D."/>
            <person name="Ryu S."/>
            <person name="Kim W."/>
        </authorList>
    </citation>
    <scope>NUCLEOTIDE SEQUENCE [LARGE SCALE GENOMIC DNA]</scope>
    <source>
        <tissue evidence="2">Muscle</tissue>
    </source>
</reference>
<accession>A0A5B7H8P6</accession>
<feature type="chain" id="PRO_5023028080" description="Secreted protein" evidence="1">
    <location>
        <begin position="36"/>
        <end position="123"/>
    </location>
</feature>
<dbReference type="AlphaFoldDB" id="A0A5B7H8P6"/>
<evidence type="ECO:0000313" key="3">
    <source>
        <dbReference type="Proteomes" id="UP000324222"/>
    </source>
</evidence>
<evidence type="ECO:0000313" key="2">
    <source>
        <dbReference type="EMBL" id="MPC66229.1"/>
    </source>
</evidence>
<evidence type="ECO:0000256" key="1">
    <source>
        <dbReference type="SAM" id="SignalP"/>
    </source>
</evidence>
<name>A0A5B7H8P6_PORTR</name>
<proteinExistence type="predicted"/>
<comment type="caution">
    <text evidence="2">The sequence shown here is derived from an EMBL/GenBank/DDBJ whole genome shotgun (WGS) entry which is preliminary data.</text>
</comment>
<organism evidence="2 3">
    <name type="scientific">Portunus trituberculatus</name>
    <name type="common">Swimming crab</name>
    <name type="synonym">Neptunus trituberculatus</name>
    <dbReference type="NCBI Taxonomy" id="210409"/>
    <lineage>
        <taxon>Eukaryota</taxon>
        <taxon>Metazoa</taxon>
        <taxon>Ecdysozoa</taxon>
        <taxon>Arthropoda</taxon>
        <taxon>Crustacea</taxon>
        <taxon>Multicrustacea</taxon>
        <taxon>Malacostraca</taxon>
        <taxon>Eumalacostraca</taxon>
        <taxon>Eucarida</taxon>
        <taxon>Decapoda</taxon>
        <taxon>Pleocyemata</taxon>
        <taxon>Brachyura</taxon>
        <taxon>Eubrachyura</taxon>
        <taxon>Portunoidea</taxon>
        <taxon>Portunidae</taxon>
        <taxon>Portuninae</taxon>
        <taxon>Portunus</taxon>
    </lineage>
</organism>
<sequence>MFLPINVGARSPRPSLRVLLLLLLLLLLLHRLGNECRFETASSSKLSRSLRGLGGDVRLMVALINYERVSAAASAALCPANARLFHFFLVNISAVRYRRDFEYLICCNQELILLKISVCRKRI</sequence>
<dbReference type="EMBL" id="VSRR010024485">
    <property type="protein sequence ID" value="MPC66229.1"/>
    <property type="molecule type" value="Genomic_DNA"/>
</dbReference>
<evidence type="ECO:0008006" key="4">
    <source>
        <dbReference type="Google" id="ProtNLM"/>
    </source>
</evidence>
<protein>
    <recommendedName>
        <fullName evidence="4">Secreted protein</fullName>
    </recommendedName>
</protein>
<feature type="signal peptide" evidence="1">
    <location>
        <begin position="1"/>
        <end position="35"/>
    </location>
</feature>
<dbReference type="Proteomes" id="UP000324222">
    <property type="component" value="Unassembled WGS sequence"/>
</dbReference>
<keyword evidence="1" id="KW-0732">Signal</keyword>
<gene>
    <name evidence="2" type="ORF">E2C01_060377</name>
</gene>